<evidence type="ECO:0000313" key="1">
    <source>
        <dbReference type="EMBL" id="CDH54204.1"/>
    </source>
</evidence>
<dbReference type="Proteomes" id="UP000027586">
    <property type="component" value="Unassembled WGS sequence"/>
</dbReference>
<sequence length="131" mass="14871">MDLLWNHLAPPLVGITTQTGLRDWQWIYNDSSILLCTHSASSPWAFLWTVCERLISSPLPYLSIASVSFRDRRSASGDIHTLLLCPDARKPRPREVSLSILIYRTMDKVSIDWNVIKPTPNTSLLLPLNTI</sequence>
<evidence type="ECO:0000313" key="2">
    <source>
        <dbReference type="Proteomes" id="UP000027586"/>
    </source>
</evidence>
<dbReference type="VEuPathDB" id="FungiDB:LCOR_05471.1"/>
<name>A0A068RW15_9FUNG</name>
<keyword evidence="2" id="KW-1185">Reference proteome</keyword>
<dbReference type="AlphaFoldDB" id="A0A068RW15"/>
<reference evidence="1" key="1">
    <citation type="submission" date="2013-08" db="EMBL/GenBank/DDBJ databases">
        <title>Gene expansion shapes genome architecture in the human pathogen Lichtheimia corymbifera: an evolutionary genomics analysis in the ancient terrestrial Mucorales (Mucoromycotina).</title>
        <authorList>
            <person name="Schwartze V.U."/>
            <person name="Winter S."/>
            <person name="Shelest E."/>
            <person name="Marcet-Houben M."/>
            <person name="Horn F."/>
            <person name="Wehner S."/>
            <person name="Hoffmann K."/>
            <person name="Riege K."/>
            <person name="Sammeth M."/>
            <person name="Nowrousian M."/>
            <person name="Valiante V."/>
            <person name="Linde J."/>
            <person name="Jacobsen I.D."/>
            <person name="Marz M."/>
            <person name="Brakhage A.A."/>
            <person name="Gabaldon T."/>
            <person name="Bocker S."/>
            <person name="Voigt K."/>
        </authorList>
    </citation>
    <scope>NUCLEOTIDE SEQUENCE [LARGE SCALE GENOMIC DNA]</scope>
    <source>
        <strain evidence="1">FSU 9682</strain>
    </source>
</reference>
<dbReference type="EMBL" id="CBTN010000021">
    <property type="protein sequence ID" value="CDH54204.1"/>
    <property type="molecule type" value="Genomic_DNA"/>
</dbReference>
<organism evidence="1 2">
    <name type="scientific">Lichtheimia corymbifera JMRC:FSU:9682</name>
    <dbReference type="NCBI Taxonomy" id="1263082"/>
    <lineage>
        <taxon>Eukaryota</taxon>
        <taxon>Fungi</taxon>
        <taxon>Fungi incertae sedis</taxon>
        <taxon>Mucoromycota</taxon>
        <taxon>Mucoromycotina</taxon>
        <taxon>Mucoromycetes</taxon>
        <taxon>Mucorales</taxon>
        <taxon>Lichtheimiaceae</taxon>
        <taxon>Lichtheimia</taxon>
    </lineage>
</organism>
<accession>A0A068RW15</accession>
<gene>
    <name evidence="1" type="ORF">LCOR_05471.1</name>
</gene>
<comment type="caution">
    <text evidence="1">The sequence shown here is derived from an EMBL/GenBank/DDBJ whole genome shotgun (WGS) entry which is preliminary data.</text>
</comment>
<proteinExistence type="predicted"/>
<protein>
    <submittedName>
        <fullName evidence="1">Uncharacterized protein</fullName>
    </submittedName>
</protein>